<evidence type="ECO:0000256" key="5">
    <source>
        <dbReference type="SAM" id="Phobius"/>
    </source>
</evidence>
<dbReference type="InterPro" id="IPR000225">
    <property type="entry name" value="Armadillo"/>
</dbReference>
<evidence type="ECO:0008006" key="8">
    <source>
        <dbReference type="Google" id="ProtNLM"/>
    </source>
</evidence>
<protein>
    <recommendedName>
        <fullName evidence="8">IBB domain-containing protein</fullName>
    </recommendedName>
</protein>
<dbReference type="Proteomes" id="UP000593576">
    <property type="component" value="Unassembled WGS sequence"/>
</dbReference>
<dbReference type="Pfam" id="PF16186">
    <property type="entry name" value="Arm_3"/>
    <property type="match status" value="1"/>
</dbReference>
<feature type="non-terminal residue" evidence="6">
    <location>
        <position position="320"/>
    </location>
</feature>
<keyword evidence="5" id="KW-0472">Membrane</keyword>
<dbReference type="InterPro" id="IPR032413">
    <property type="entry name" value="Arm_3"/>
</dbReference>
<feature type="transmembrane region" description="Helical" evidence="5">
    <location>
        <begin position="292"/>
        <end position="316"/>
    </location>
</feature>
<keyword evidence="7" id="KW-1185">Reference proteome</keyword>
<keyword evidence="3" id="KW-0677">Repeat</keyword>
<comment type="similarity">
    <text evidence="1">Belongs to the importin alpha family.</text>
</comment>
<dbReference type="SUPFAM" id="SSF48371">
    <property type="entry name" value="ARM repeat"/>
    <property type="match status" value="1"/>
</dbReference>
<keyword evidence="5" id="KW-0812">Transmembrane</keyword>
<gene>
    <name evidence="6" type="ORF">Goshw_019243</name>
</gene>
<dbReference type="AlphaFoldDB" id="A0A7J9LGX3"/>
<keyword evidence="2" id="KW-0813">Transport</keyword>
<keyword evidence="4" id="KW-0653">Protein transport</keyword>
<reference evidence="6 7" key="1">
    <citation type="journal article" date="2019" name="Genome Biol. Evol.">
        <title>Insights into the evolution of the New World diploid cottons (Gossypium, subgenus Houzingenia) based on genome sequencing.</title>
        <authorList>
            <person name="Grover C.E."/>
            <person name="Arick M.A. 2nd"/>
            <person name="Thrash A."/>
            <person name="Conover J.L."/>
            <person name="Sanders W.S."/>
            <person name="Peterson D.G."/>
            <person name="Frelichowski J.E."/>
            <person name="Scheffler J.A."/>
            <person name="Scheffler B.E."/>
            <person name="Wendel J.F."/>
        </authorList>
    </citation>
    <scope>NUCLEOTIDE SEQUENCE [LARGE SCALE GENOMIC DNA]</scope>
    <source>
        <strain evidence="6">1</strain>
        <tissue evidence="6">Leaf</tissue>
    </source>
</reference>
<dbReference type="EMBL" id="JABFAF010000006">
    <property type="protein sequence ID" value="MBA0857933.1"/>
    <property type="molecule type" value="Genomic_DNA"/>
</dbReference>
<dbReference type="SMART" id="SM00185">
    <property type="entry name" value="ARM"/>
    <property type="match status" value="3"/>
</dbReference>
<dbReference type="Pfam" id="PF00514">
    <property type="entry name" value="Arm"/>
    <property type="match status" value="4"/>
</dbReference>
<evidence type="ECO:0000313" key="7">
    <source>
        <dbReference type="Proteomes" id="UP000593576"/>
    </source>
</evidence>
<proteinExistence type="inferred from homology"/>
<evidence type="ECO:0000256" key="4">
    <source>
        <dbReference type="ARBA" id="ARBA00022927"/>
    </source>
</evidence>
<dbReference type="InterPro" id="IPR016024">
    <property type="entry name" value="ARM-type_fold"/>
</dbReference>
<keyword evidence="5" id="KW-1133">Transmembrane helix</keyword>
<evidence type="ECO:0000256" key="1">
    <source>
        <dbReference type="ARBA" id="ARBA00010394"/>
    </source>
</evidence>
<dbReference type="InterPro" id="IPR011989">
    <property type="entry name" value="ARM-like"/>
</dbReference>
<evidence type="ECO:0000256" key="2">
    <source>
        <dbReference type="ARBA" id="ARBA00022448"/>
    </source>
</evidence>
<evidence type="ECO:0000256" key="3">
    <source>
        <dbReference type="ARBA" id="ARBA00022737"/>
    </source>
</evidence>
<evidence type="ECO:0000313" key="6">
    <source>
        <dbReference type="EMBL" id="MBA0857933.1"/>
    </source>
</evidence>
<accession>A0A7J9LGX3</accession>
<dbReference type="GO" id="GO:0015031">
    <property type="term" value="P:protein transport"/>
    <property type="evidence" value="ECO:0007669"/>
    <property type="project" value="UniProtKB-KW"/>
</dbReference>
<dbReference type="OrthoDB" id="29145at2759"/>
<name>A0A7J9LGX3_GOSSC</name>
<comment type="caution">
    <text evidence="6">The sequence shown here is derived from an EMBL/GenBank/DDBJ whole genome shotgun (WGS) entry which is preliminary data.</text>
</comment>
<dbReference type="Gene3D" id="1.25.10.10">
    <property type="entry name" value="Leucine-rich Repeat Variant"/>
    <property type="match status" value="1"/>
</dbReference>
<sequence>VKPALQGLHRLIESSDEEILTDACWALSYISNGMSEKIQAVIEAGICPRLVELLHHPSEAVVVPALRTIGNIVTGDDSQTQAVIEANIISPLVHLLQHAELEIKKEAAWAIFNAISIGSHEQIQYLVKQGCMKPLCDLLACSDPRIVTLCLEGLDNILKIGEADKTLSNNGSGVNIYTEMIEECDGLEKIENLQSHENNEIYNKAVHILERYWLEEKEEEEEEEDHFEIKGSPPRQMSSMWSTPVFRWPNLGFPRPSPTPVFQWPEFNLSYLTSGWSLQSLRWVVVSIVDDVLWTLVTAFECLALVTTLCFFFLFCGCTF</sequence>
<dbReference type="PANTHER" id="PTHR23316">
    <property type="entry name" value="IMPORTIN ALPHA"/>
    <property type="match status" value="1"/>
</dbReference>
<organism evidence="6 7">
    <name type="scientific">Gossypium schwendimanii</name>
    <name type="common">Cotton</name>
    <dbReference type="NCBI Taxonomy" id="34291"/>
    <lineage>
        <taxon>Eukaryota</taxon>
        <taxon>Viridiplantae</taxon>
        <taxon>Streptophyta</taxon>
        <taxon>Embryophyta</taxon>
        <taxon>Tracheophyta</taxon>
        <taxon>Spermatophyta</taxon>
        <taxon>Magnoliopsida</taxon>
        <taxon>eudicotyledons</taxon>
        <taxon>Gunneridae</taxon>
        <taxon>Pentapetalae</taxon>
        <taxon>rosids</taxon>
        <taxon>malvids</taxon>
        <taxon>Malvales</taxon>
        <taxon>Malvaceae</taxon>
        <taxon>Malvoideae</taxon>
        <taxon>Gossypium</taxon>
    </lineage>
</organism>